<gene>
    <name evidence="3" type="ORF">LMG24238_01087</name>
</gene>
<keyword evidence="1" id="KW-0812">Transmembrane</keyword>
<name>A0A6J5A6P0_9BURK</name>
<keyword evidence="1" id="KW-0472">Membrane</keyword>
<keyword evidence="1" id="KW-1133">Transmembrane helix</keyword>
<protein>
    <recommendedName>
        <fullName evidence="2">CAAX prenyl protease 2/Lysostaphin resistance protein A-like domain-containing protein</fullName>
    </recommendedName>
</protein>
<feature type="transmembrane region" description="Helical" evidence="1">
    <location>
        <begin position="537"/>
        <end position="558"/>
    </location>
</feature>
<evidence type="ECO:0000259" key="2">
    <source>
        <dbReference type="Pfam" id="PF02517"/>
    </source>
</evidence>
<evidence type="ECO:0000256" key="1">
    <source>
        <dbReference type="SAM" id="Phobius"/>
    </source>
</evidence>
<evidence type="ECO:0000313" key="3">
    <source>
        <dbReference type="EMBL" id="CAB3650000.1"/>
    </source>
</evidence>
<dbReference type="InterPro" id="IPR003675">
    <property type="entry name" value="Rce1/LyrA-like_dom"/>
</dbReference>
<dbReference type="InterPro" id="IPR052710">
    <property type="entry name" value="CAAX_protease"/>
</dbReference>
<accession>A0A6J5A6P0</accession>
<dbReference type="GO" id="GO:0080120">
    <property type="term" value="P:CAAX-box protein maturation"/>
    <property type="evidence" value="ECO:0007669"/>
    <property type="project" value="UniProtKB-ARBA"/>
</dbReference>
<feature type="transmembrane region" description="Helical" evidence="1">
    <location>
        <begin position="371"/>
        <end position="394"/>
    </location>
</feature>
<dbReference type="PANTHER" id="PTHR36435:SF1">
    <property type="entry name" value="CAAX AMINO TERMINAL PROTEASE FAMILY PROTEIN"/>
    <property type="match status" value="1"/>
</dbReference>
<dbReference type="PANTHER" id="PTHR36435">
    <property type="entry name" value="SLR1288 PROTEIN"/>
    <property type="match status" value="1"/>
</dbReference>
<dbReference type="GO" id="GO:0004175">
    <property type="term" value="F:endopeptidase activity"/>
    <property type="evidence" value="ECO:0007669"/>
    <property type="project" value="UniProtKB-ARBA"/>
</dbReference>
<dbReference type="EMBL" id="CADIKC010000001">
    <property type="protein sequence ID" value="CAB3650000.1"/>
    <property type="molecule type" value="Genomic_DNA"/>
</dbReference>
<keyword evidence="4" id="KW-1185">Reference proteome</keyword>
<dbReference type="AlphaFoldDB" id="A0A6J5A6P0"/>
<dbReference type="Pfam" id="PF02517">
    <property type="entry name" value="Rce1-like"/>
    <property type="match status" value="1"/>
</dbReference>
<dbReference type="Proteomes" id="UP000494255">
    <property type="component" value="Unassembled WGS sequence"/>
</dbReference>
<evidence type="ECO:0000313" key="4">
    <source>
        <dbReference type="Proteomes" id="UP000494255"/>
    </source>
</evidence>
<proteinExistence type="predicted"/>
<feature type="domain" description="CAAX prenyl protease 2/Lysostaphin resistance protein A-like" evidence="2">
    <location>
        <begin position="545"/>
        <end position="631"/>
    </location>
</feature>
<reference evidence="3 4" key="1">
    <citation type="submission" date="2020-04" db="EMBL/GenBank/DDBJ databases">
        <authorList>
            <person name="De Canck E."/>
        </authorList>
    </citation>
    <scope>NUCLEOTIDE SEQUENCE [LARGE SCALE GENOMIC DNA]</scope>
    <source>
        <strain evidence="3 4">LMG 24238</strain>
    </source>
</reference>
<feature type="transmembrane region" description="Helical" evidence="1">
    <location>
        <begin position="597"/>
        <end position="613"/>
    </location>
</feature>
<feature type="transmembrane region" description="Helical" evidence="1">
    <location>
        <begin position="422"/>
        <end position="442"/>
    </location>
</feature>
<feature type="transmembrane region" description="Helical" evidence="1">
    <location>
        <begin position="462"/>
        <end position="485"/>
    </location>
</feature>
<sequence>MDMCRRRAPASQSAYVSRAKGPQSHWLSLPSASTLASILKSCLLIAGSALLTGHAVAADAGRLSPDKIRAPEQAAEFVVDQEKNSYQQVLDLYRQAQSKSPGDMSLLLAQCKFIERFAWSEDLSWGEVAGKDLETCRTALNKEFATDPEAALYLLEHRFGADALAYGEPLVAHSTGWSAAQRARLHGALSRAYATTKNDTRAGQEAVLAVQLDPANDRLIDAMRYLARTGRARDAGKLLAAAPVAKTPWQEAVRINTAVEVLPGTEASDEFHRAQRAGLKIDAYTTARVLQRAGDSAAAQAALTADTASHKFESPQNQQLRLDVAFDVGDAKIAADIIRDQYQKTGKATPFAYAYAHLLDLNPAIAARVDLLPLAAGLFGMLALYLASPGLLLFPVHYRGTVRQRAGKTSAPLFARIGLRHAWWALGAFSMALYLVTIFRTGTAALSPTGSGVVRIDASNRIAISHLWALFFSALGLAAVGRLIGWREWLGSGRWKWTWMLVPVVAYGIYQIPRLLARHDVQHGFAPNSWAVNLTHGAIALGGIPLALLVLSVFVPIIEELVFRGCLLGGLSRHISFGWANVLQAAIFAGMHEDTRHFIYLFVMGLIAGWLTRKTKGLSMPILVHAINNAIFVYSVVVA</sequence>
<feature type="transmembrane region" description="Helical" evidence="1">
    <location>
        <begin position="497"/>
        <end position="517"/>
    </location>
</feature>
<organism evidence="3 4">
    <name type="scientific">Paraburkholderia sediminicola</name>
    <dbReference type="NCBI Taxonomy" id="458836"/>
    <lineage>
        <taxon>Bacteria</taxon>
        <taxon>Pseudomonadati</taxon>
        <taxon>Pseudomonadota</taxon>
        <taxon>Betaproteobacteria</taxon>
        <taxon>Burkholderiales</taxon>
        <taxon>Burkholderiaceae</taxon>
        <taxon>Paraburkholderia</taxon>
    </lineage>
</organism>